<feature type="transmembrane region" description="Helical" evidence="1">
    <location>
        <begin position="54"/>
        <end position="73"/>
    </location>
</feature>
<keyword evidence="4" id="KW-1185">Reference proteome</keyword>
<evidence type="ECO:0000256" key="1">
    <source>
        <dbReference type="SAM" id="Phobius"/>
    </source>
</evidence>
<organism evidence="3 4">
    <name type="scientific">Nocardiopsis exhalans</name>
    <dbReference type="NCBI Taxonomy" id="163604"/>
    <lineage>
        <taxon>Bacteria</taxon>
        <taxon>Bacillati</taxon>
        <taxon>Actinomycetota</taxon>
        <taxon>Actinomycetes</taxon>
        <taxon>Streptosporangiales</taxon>
        <taxon>Nocardiopsidaceae</taxon>
        <taxon>Nocardiopsis</taxon>
    </lineage>
</organism>
<dbReference type="RefSeq" id="WP_254420087.1">
    <property type="nucleotide sequence ID" value="NZ_BAAAJB010000020.1"/>
</dbReference>
<keyword evidence="1" id="KW-1133">Transmembrane helix</keyword>
<name>A0ABY5DAU9_9ACTN</name>
<evidence type="ECO:0000259" key="2">
    <source>
        <dbReference type="Pfam" id="PF10756"/>
    </source>
</evidence>
<reference evidence="3" key="1">
    <citation type="submission" date="2022-06" db="EMBL/GenBank/DDBJ databases">
        <authorList>
            <person name="Ping M."/>
        </authorList>
    </citation>
    <scope>NUCLEOTIDE SEQUENCE</scope>
    <source>
        <strain evidence="3">JCM11759T</strain>
    </source>
</reference>
<keyword evidence="1" id="KW-0812">Transmembrane</keyword>
<dbReference type="InterPro" id="IPR019692">
    <property type="entry name" value="CFP-6_PH"/>
</dbReference>
<gene>
    <name evidence="3" type="ORF">NE857_05740</name>
</gene>
<evidence type="ECO:0000313" key="4">
    <source>
        <dbReference type="Proteomes" id="UP001055940"/>
    </source>
</evidence>
<keyword evidence="1" id="KW-0472">Membrane</keyword>
<feature type="transmembrane region" description="Helical" evidence="1">
    <location>
        <begin position="23"/>
        <end position="48"/>
    </location>
</feature>
<proteinExistence type="predicted"/>
<evidence type="ECO:0000313" key="3">
    <source>
        <dbReference type="EMBL" id="USY21142.1"/>
    </source>
</evidence>
<accession>A0ABY5DAU9</accession>
<dbReference type="Proteomes" id="UP001055940">
    <property type="component" value="Chromosome"/>
</dbReference>
<sequence>MHEAQSSSPPLSRRPLTLRSRGFAVMGGLLLLMAVGIALIGSAVLLDAATPSEGAWIVLLVAGAAGVFGYLLGFHPRLRLLEEGIELRSVLSTVFVPWARVRTLDAQGRGQLVIGLDDGQSVGHFHYGASLGGELIRYRHHRRVVRRIEDFRAQVGPGAATDREAGEETTLPVVPALCVLLVFQVPHVVAFALSPG</sequence>
<feature type="transmembrane region" description="Helical" evidence="1">
    <location>
        <begin position="173"/>
        <end position="193"/>
    </location>
</feature>
<protein>
    <submittedName>
        <fullName evidence="3">PH domain-containing protein</fullName>
    </submittedName>
</protein>
<dbReference type="EMBL" id="CP099837">
    <property type="protein sequence ID" value="USY21142.1"/>
    <property type="molecule type" value="Genomic_DNA"/>
</dbReference>
<dbReference type="Pfam" id="PF10756">
    <property type="entry name" value="bPH_6"/>
    <property type="match status" value="1"/>
</dbReference>
<feature type="domain" description="Low molecular weight protein antigen 6 PH" evidence="2">
    <location>
        <begin position="76"/>
        <end position="122"/>
    </location>
</feature>